<keyword evidence="9" id="KW-0812">Transmembrane</keyword>
<keyword evidence="6 7" id="KW-0067">ATP-binding</keyword>
<dbReference type="Pfam" id="PF00069">
    <property type="entry name" value="Pkinase"/>
    <property type="match status" value="1"/>
</dbReference>
<evidence type="ECO:0000256" key="8">
    <source>
        <dbReference type="SAM" id="MobiDB-lite"/>
    </source>
</evidence>
<dbReference type="InterPro" id="IPR008271">
    <property type="entry name" value="Ser/Thr_kinase_AS"/>
</dbReference>
<evidence type="ECO:0000256" key="7">
    <source>
        <dbReference type="PROSITE-ProRule" id="PRU10141"/>
    </source>
</evidence>
<protein>
    <recommendedName>
        <fullName evidence="1">non-specific serine/threonine protein kinase</fullName>
        <ecNumber evidence="1">2.7.11.1</ecNumber>
    </recommendedName>
</protein>
<evidence type="ECO:0000313" key="11">
    <source>
        <dbReference type="EMBL" id="QIS04681.1"/>
    </source>
</evidence>
<organism evidence="11 12">
    <name type="scientific">Nocardia brasiliensis</name>
    <dbReference type="NCBI Taxonomy" id="37326"/>
    <lineage>
        <taxon>Bacteria</taxon>
        <taxon>Bacillati</taxon>
        <taxon>Actinomycetota</taxon>
        <taxon>Actinomycetes</taxon>
        <taxon>Mycobacteriales</taxon>
        <taxon>Nocardiaceae</taxon>
        <taxon>Nocardia</taxon>
    </lineage>
</organism>
<proteinExistence type="predicted"/>
<keyword evidence="2" id="KW-0723">Serine/threonine-protein kinase</keyword>
<dbReference type="InterPro" id="IPR000719">
    <property type="entry name" value="Prot_kinase_dom"/>
</dbReference>
<feature type="transmembrane region" description="Helical" evidence="9">
    <location>
        <begin position="411"/>
        <end position="433"/>
    </location>
</feature>
<dbReference type="InterPro" id="IPR017441">
    <property type="entry name" value="Protein_kinase_ATP_BS"/>
</dbReference>
<dbReference type="SMART" id="SM00220">
    <property type="entry name" value="S_TKc"/>
    <property type="match status" value="1"/>
</dbReference>
<feature type="compositionally biased region" description="Basic and acidic residues" evidence="8">
    <location>
        <begin position="298"/>
        <end position="349"/>
    </location>
</feature>
<name>A0A6G9XUN7_NOCBR</name>
<keyword evidence="3" id="KW-0808">Transferase</keyword>
<accession>A0A6G9XUN7</accession>
<evidence type="ECO:0000259" key="10">
    <source>
        <dbReference type="PROSITE" id="PS50011"/>
    </source>
</evidence>
<dbReference type="PANTHER" id="PTHR43289:SF6">
    <property type="entry name" value="SERINE_THREONINE-PROTEIN KINASE NEKL-3"/>
    <property type="match status" value="1"/>
</dbReference>
<dbReference type="InterPro" id="IPR011009">
    <property type="entry name" value="Kinase-like_dom_sf"/>
</dbReference>
<evidence type="ECO:0000256" key="9">
    <source>
        <dbReference type="SAM" id="Phobius"/>
    </source>
</evidence>
<dbReference type="EMBL" id="CP046171">
    <property type="protein sequence ID" value="QIS04681.1"/>
    <property type="molecule type" value="Genomic_DNA"/>
</dbReference>
<feature type="transmembrane region" description="Helical" evidence="9">
    <location>
        <begin position="453"/>
        <end position="475"/>
    </location>
</feature>
<evidence type="ECO:0000256" key="1">
    <source>
        <dbReference type="ARBA" id="ARBA00012513"/>
    </source>
</evidence>
<feature type="transmembrane region" description="Helical" evidence="9">
    <location>
        <begin position="514"/>
        <end position="537"/>
    </location>
</feature>
<evidence type="ECO:0000256" key="4">
    <source>
        <dbReference type="ARBA" id="ARBA00022741"/>
    </source>
</evidence>
<dbReference type="Gene3D" id="1.10.510.10">
    <property type="entry name" value="Transferase(Phosphotransferase) domain 1"/>
    <property type="match status" value="1"/>
</dbReference>
<dbReference type="Gene3D" id="3.30.200.20">
    <property type="entry name" value="Phosphorylase Kinase, domain 1"/>
    <property type="match status" value="1"/>
</dbReference>
<keyword evidence="4 7" id="KW-0547">Nucleotide-binding</keyword>
<gene>
    <name evidence="11" type="ORF">F5X71_22215</name>
</gene>
<dbReference type="AlphaFoldDB" id="A0A6G9XUN7"/>
<keyword evidence="9" id="KW-0472">Membrane</keyword>
<reference evidence="11 12" key="1">
    <citation type="journal article" date="2019" name="ACS Chem. Biol.">
        <title>Identification and Mobilization of a Cryptic Antibiotic Biosynthesis Gene Locus from a Human-Pathogenic Nocardia Isolate.</title>
        <authorList>
            <person name="Herisse M."/>
            <person name="Ishida K."/>
            <person name="Porter J.L."/>
            <person name="Howden B."/>
            <person name="Hertweck C."/>
            <person name="Stinear T.P."/>
            <person name="Pidot S.J."/>
        </authorList>
    </citation>
    <scope>NUCLEOTIDE SEQUENCE [LARGE SCALE GENOMIC DNA]</scope>
    <source>
        <strain evidence="11 12">AUSMDU00024985</strain>
    </source>
</reference>
<feature type="region of interest" description="Disordered" evidence="8">
    <location>
        <begin position="291"/>
        <end position="383"/>
    </location>
</feature>
<dbReference type="Proteomes" id="UP000501705">
    <property type="component" value="Chromosome"/>
</dbReference>
<dbReference type="PANTHER" id="PTHR43289">
    <property type="entry name" value="MITOGEN-ACTIVATED PROTEIN KINASE KINASE KINASE 20-RELATED"/>
    <property type="match status" value="1"/>
</dbReference>
<dbReference type="CDD" id="cd14014">
    <property type="entry name" value="STKc_PknB_like"/>
    <property type="match status" value="1"/>
</dbReference>
<evidence type="ECO:0000313" key="12">
    <source>
        <dbReference type="Proteomes" id="UP000501705"/>
    </source>
</evidence>
<dbReference type="PROSITE" id="PS00107">
    <property type="entry name" value="PROTEIN_KINASE_ATP"/>
    <property type="match status" value="1"/>
</dbReference>
<feature type="binding site" evidence="7">
    <location>
        <position position="40"/>
    </location>
    <ligand>
        <name>ATP</name>
        <dbReference type="ChEBI" id="CHEBI:30616"/>
    </ligand>
</feature>
<dbReference type="GO" id="GO:0005524">
    <property type="term" value="F:ATP binding"/>
    <property type="evidence" value="ECO:0007669"/>
    <property type="project" value="UniProtKB-UniRule"/>
</dbReference>
<dbReference type="PROSITE" id="PS50011">
    <property type="entry name" value="PROTEIN_KINASE_DOM"/>
    <property type="match status" value="1"/>
</dbReference>
<feature type="domain" description="Protein kinase" evidence="10">
    <location>
        <begin position="11"/>
        <end position="272"/>
    </location>
</feature>
<feature type="transmembrane region" description="Helical" evidence="9">
    <location>
        <begin position="484"/>
        <end position="508"/>
    </location>
</feature>
<dbReference type="SUPFAM" id="SSF56112">
    <property type="entry name" value="Protein kinase-like (PK-like)"/>
    <property type="match status" value="1"/>
</dbReference>
<evidence type="ECO:0000256" key="3">
    <source>
        <dbReference type="ARBA" id="ARBA00022679"/>
    </source>
</evidence>
<keyword evidence="5 11" id="KW-0418">Kinase</keyword>
<evidence type="ECO:0000256" key="5">
    <source>
        <dbReference type="ARBA" id="ARBA00022777"/>
    </source>
</evidence>
<evidence type="ECO:0000256" key="2">
    <source>
        <dbReference type="ARBA" id="ARBA00022527"/>
    </source>
</evidence>
<keyword evidence="9" id="KW-1133">Transmembrane helix</keyword>
<evidence type="ECO:0000256" key="6">
    <source>
        <dbReference type="ARBA" id="ARBA00022840"/>
    </source>
</evidence>
<feature type="compositionally biased region" description="Basic and acidic residues" evidence="8">
    <location>
        <begin position="356"/>
        <end position="369"/>
    </location>
</feature>
<dbReference type="PROSITE" id="PS00108">
    <property type="entry name" value="PROTEIN_KINASE_ST"/>
    <property type="match status" value="1"/>
</dbReference>
<dbReference type="GO" id="GO:0004674">
    <property type="term" value="F:protein serine/threonine kinase activity"/>
    <property type="evidence" value="ECO:0007669"/>
    <property type="project" value="UniProtKB-KW"/>
</dbReference>
<sequence>MLGVGDTFADYLVDGVLGHGGMGTVYRARHPRLPRLVALKLLHRAISEDPELRRRFEHEANVVARLEHPGIVGIYDRGTQDGHLWISMQYVAGTDAARMNARATAPAQIVRLVAETADALDYAHSRGVLHRDIKPANILLSEPDSGRGPRAILTDFGIARQLDSDTKLTATGTFTATLAYASPEQLSGTAIDHRADQYSLACTLFTLLAGQPPYPATNPGQIIAGHLTKPVPRLSESRRDLPAALDEVIARAMAKTQHERFGTCSEFAHAAAAALHGRAVVPAARVSPTALNARPAPARHDAQRVEPLRPDPQRAEPLRSEPQRADSQRAEPLRHELLRPEPHRPDPAHADPQLPETRRSGAGDSDPRRGVGPTMVAQPSGAVGSPGSVYPWNMSPVGDAPPPSGALARTAAVLAGLAGLYVLVSVLPTLTVVTELRAARRQGAGFGFAVEHLAVGFVGVVLAALLGIGAVILLARKRIGRTMVVWGCLCTVLAAMFELLGGISHYLIDQTAVGIGLVLVLIPLCCALAPSTGRWLAYRRPVRR</sequence>
<dbReference type="EC" id="2.7.11.1" evidence="1"/>